<evidence type="ECO:0000313" key="2">
    <source>
        <dbReference type="Proteomes" id="UP000034207"/>
    </source>
</evidence>
<comment type="caution">
    <text evidence="1">The sequence shown here is derived from an EMBL/GenBank/DDBJ whole genome shotgun (WGS) entry which is preliminary data.</text>
</comment>
<dbReference type="EMBL" id="LBVV01000003">
    <property type="protein sequence ID" value="KKQ95145.1"/>
    <property type="molecule type" value="Genomic_DNA"/>
</dbReference>
<dbReference type="Proteomes" id="UP000034207">
    <property type="component" value="Unassembled WGS sequence"/>
</dbReference>
<dbReference type="Gene3D" id="3.40.50.1820">
    <property type="entry name" value="alpha/beta hydrolase"/>
    <property type="match status" value="1"/>
</dbReference>
<protein>
    <recommendedName>
        <fullName evidence="3">DUF676 domain-containing protein</fullName>
    </recommendedName>
</protein>
<accession>A0A0G0M4C0</accession>
<dbReference type="AlphaFoldDB" id="A0A0G0M4C0"/>
<sequence length="229" mass="26719">MKHKPQDTLILFSHGFGVMKDARGLFSFLASMLESRGFVTKQFNYNKFDENSKELFAVPFSVQAAILQKQIDEIAKDERYKSIIIIGHSQGSLIPTLCRNLDKIEKVIGISPFFQTDIEDLQKRYTDLADNQLDFYNITRRRRSDGSVTVIPPEYWAERFKTDVVTLYNNLANQTELTLIYAINDEVMDFNNLRLIKNTRIINLDGNHDFTNQYREDLYKTILWDLNIS</sequence>
<dbReference type="InterPro" id="IPR029058">
    <property type="entry name" value="AB_hydrolase_fold"/>
</dbReference>
<evidence type="ECO:0008006" key="3">
    <source>
        <dbReference type="Google" id="ProtNLM"/>
    </source>
</evidence>
<proteinExistence type="predicted"/>
<reference evidence="1 2" key="1">
    <citation type="journal article" date="2015" name="Nature">
        <title>rRNA introns, odd ribosomes, and small enigmatic genomes across a large radiation of phyla.</title>
        <authorList>
            <person name="Brown C.T."/>
            <person name="Hug L.A."/>
            <person name="Thomas B.C."/>
            <person name="Sharon I."/>
            <person name="Castelle C.J."/>
            <person name="Singh A."/>
            <person name="Wilkins M.J."/>
            <person name="Williams K.H."/>
            <person name="Banfield J.F."/>
        </authorList>
    </citation>
    <scope>NUCLEOTIDE SEQUENCE [LARGE SCALE GENOMIC DNA]</scope>
</reference>
<organism evidence="1 2">
    <name type="scientific">candidate division CPR2 bacterium GW2011_GWC2_39_10</name>
    <dbReference type="NCBI Taxonomy" id="1618345"/>
    <lineage>
        <taxon>Bacteria</taxon>
        <taxon>Bacteria division CPR2</taxon>
    </lineage>
</organism>
<dbReference type="SUPFAM" id="SSF53474">
    <property type="entry name" value="alpha/beta-Hydrolases"/>
    <property type="match status" value="1"/>
</dbReference>
<dbReference type="STRING" id="1618345.UT18_C0003G0004"/>
<gene>
    <name evidence="1" type="ORF">UT18_C0003G0004</name>
</gene>
<evidence type="ECO:0000313" key="1">
    <source>
        <dbReference type="EMBL" id="KKQ95145.1"/>
    </source>
</evidence>
<name>A0A0G0M4C0_UNCC2</name>